<organism evidence="4">
    <name type="scientific">marine metagenome</name>
    <dbReference type="NCBI Taxonomy" id="408172"/>
    <lineage>
        <taxon>unclassified sequences</taxon>
        <taxon>metagenomes</taxon>
        <taxon>ecological metagenomes</taxon>
    </lineage>
</organism>
<dbReference type="Pfam" id="PF01557">
    <property type="entry name" value="FAA_hydrolase"/>
    <property type="match status" value="1"/>
</dbReference>
<feature type="region of interest" description="Disordered" evidence="2">
    <location>
        <begin position="127"/>
        <end position="148"/>
    </location>
</feature>
<sequence>MTFLFPPHPTSVIPVQDSDHAFPVHRIYCVGQNYSDHVKEMGGDPRENPPVFFSKPSDAVVIGNQPVTYPPATSDLHYEVELVVALASGGSDIDVEEALARVFGYAVGIDFTRRDLQAEAKKQGRPWDAAKGFDQSAPTSAIRSTNEDDHPLVGRISLSVNGETRQDAELSDMIWSVPEIISELSKYYELKAGDLIFTGTPAGVSAVVAGDQIHAEIEGVGEIHFVLVAR</sequence>
<feature type="domain" description="Fumarylacetoacetase-like C-terminal" evidence="3">
    <location>
        <begin position="27"/>
        <end position="224"/>
    </location>
</feature>
<evidence type="ECO:0000313" key="4">
    <source>
        <dbReference type="EMBL" id="SUZ67186.1"/>
    </source>
</evidence>
<proteinExistence type="predicted"/>
<evidence type="ECO:0000256" key="1">
    <source>
        <dbReference type="ARBA" id="ARBA00022723"/>
    </source>
</evidence>
<protein>
    <recommendedName>
        <fullName evidence="3">Fumarylacetoacetase-like C-terminal domain-containing protein</fullName>
    </recommendedName>
</protein>
<evidence type="ECO:0000256" key="2">
    <source>
        <dbReference type="SAM" id="MobiDB-lite"/>
    </source>
</evidence>
<gene>
    <name evidence="4" type="ORF">METZ01_LOCUS20040</name>
</gene>
<dbReference type="EMBL" id="UINC01001005">
    <property type="protein sequence ID" value="SUZ67186.1"/>
    <property type="molecule type" value="Genomic_DNA"/>
</dbReference>
<reference evidence="4" key="1">
    <citation type="submission" date="2018-05" db="EMBL/GenBank/DDBJ databases">
        <authorList>
            <person name="Lanie J.A."/>
            <person name="Ng W.-L."/>
            <person name="Kazmierczak K.M."/>
            <person name="Andrzejewski T.M."/>
            <person name="Davidsen T.M."/>
            <person name="Wayne K.J."/>
            <person name="Tettelin H."/>
            <person name="Glass J.I."/>
            <person name="Rusch D."/>
            <person name="Podicherti R."/>
            <person name="Tsui H.-C.T."/>
            <person name="Winkler M.E."/>
        </authorList>
    </citation>
    <scope>NUCLEOTIDE SEQUENCE</scope>
</reference>
<evidence type="ECO:0000259" key="3">
    <source>
        <dbReference type="Pfam" id="PF01557"/>
    </source>
</evidence>
<dbReference type="InterPro" id="IPR036663">
    <property type="entry name" value="Fumarylacetoacetase_C_sf"/>
</dbReference>
<dbReference type="GO" id="GO:0046872">
    <property type="term" value="F:metal ion binding"/>
    <property type="evidence" value="ECO:0007669"/>
    <property type="project" value="UniProtKB-KW"/>
</dbReference>
<dbReference type="AlphaFoldDB" id="A0A381PJJ1"/>
<dbReference type="SUPFAM" id="SSF56529">
    <property type="entry name" value="FAH"/>
    <property type="match status" value="1"/>
</dbReference>
<dbReference type="GO" id="GO:0018773">
    <property type="term" value="F:acetylpyruvate hydrolase activity"/>
    <property type="evidence" value="ECO:0007669"/>
    <property type="project" value="TreeGrafter"/>
</dbReference>
<dbReference type="Gene3D" id="3.90.850.10">
    <property type="entry name" value="Fumarylacetoacetase-like, C-terminal domain"/>
    <property type="match status" value="1"/>
</dbReference>
<dbReference type="PANTHER" id="PTHR11820">
    <property type="entry name" value="ACYLPYRUVASE"/>
    <property type="match status" value="1"/>
</dbReference>
<keyword evidence="1" id="KW-0479">Metal-binding</keyword>
<dbReference type="PANTHER" id="PTHR11820:SF90">
    <property type="entry name" value="FLUTATHIONE S-TRANSFERASE"/>
    <property type="match status" value="1"/>
</dbReference>
<name>A0A381PJJ1_9ZZZZ</name>
<dbReference type="InterPro" id="IPR011234">
    <property type="entry name" value="Fumarylacetoacetase-like_C"/>
</dbReference>
<accession>A0A381PJJ1</accession>